<organism evidence="1 2">
    <name type="scientific">Oryza sativa subsp. japonica</name>
    <name type="common">Rice</name>
    <dbReference type="NCBI Taxonomy" id="39947"/>
    <lineage>
        <taxon>Eukaryota</taxon>
        <taxon>Viridiplantae</taxon>
        <taxon>Streptophyta</taxon>
        <taxon>Embryophyta</taxon>
        <taxon>Tracheophyta</taxon>
        <taxon>Spermatophyta</taxon>
        <taxon>Magnoliopsida</taxon>
        <taxon>Liliopsida</taxon>
        <taxon>Poales</taxon>
        <taxon>Poaceae</taxon>
        <taxon>BOP clade</taxon>
        <taxon>Oryzoideae</taxon>
        <taxon>Oryzeae</taxon>
        <taxon>Oryzinae</taxon>
        <taxon>Oryza</taxon>
        <taxon>Oryza sativa</taxon>
    </lineage>
</organism>
<sequence length="89" mass="10949">MVERLHIYYLRHRQTLLLLLRKFCYFTNHDVFVNLNISACNVVLFYYNKWLSNIHDFYLDIFNTYLQSSNDYSTTRSYSSRLYVQLFPN</sequence>
<dbReference type="EMBL" id="AP006187">
    <property type="protein sequence ID" value="BAD29594.1"/>
    <property type="molecule type" value="Genomic_DNA"/>
</dbReference>
<gene>
    <name evidence="1" type="primary">P0264G11.10</name>
</gene>
<evidence type="ECO:0000313" key="2">
    <source>
        <dbReference type="Proteomes" id="UP000000763"/>
    </source>
</evidence>
<reference evidence="2" key="2">
    <citation type="journal article" date="2008" name="Nucleic Acids Res.">
        <title>The rice annotation project database (RAP-DB): 2008 update.</title>
        <authorList>
            <consortium name="The rice annotation project (RAP)"/>
        </authorList>
    </citation>
    <scope>GENOME REANNOTATION</scope>
    <source>
        <strain evidence="2">cv. Nipponbare</strain>
    </source>
</reference>
<protein>
    <submittedName>
        <fullName evidence="1">HGWP repeat containing protein-like</fullName>
    </submittedName>
</protein>
<dbReference type="Proteomes" id="UP000000763">
    <property type="component" value="Chromosome 2"/>
</dbReference>
<proteinExistence type="predicted"/>
<evidence type="ECO:0000313" key="1">
    <source>
        <dbReference type="EMBL" id="BAD29594.1"/>
    </source>
</evidence>
<dbReference type="AlphaFoldDB" id="Q6EP26"/>
<reference evidence="2" key="1">
    <citation type="journal article" date="2005" name="Nature">
        <title>The map-based sequence of the rice genome.</title>
        <authorList>
            <consortium name="International rice genome sequencing project (IRGSP)"/>
            <person name="Matsumoto T."/>
            <person name="Wu J."/>
            <person name="Kanamori H."/>
            <person name="Katayose Y."/>
            <person name="Fujisawa M."/>
            <person name="Namiki N."/>
            <person name="Mizuno H."/>
            <person name="Yamamoto K."/>
            <person name="Antonio B.A."/>
            <person name="Baba T."/>
            <person name="Sakata K."/>
            <person name="Nagamura Y."/>
            <person name="Aoki H."/>
            <person name="Arikawa K."/>
            <person name="Arita K."/>
            <person name="Bito T."/>
            <person name="Chiden Y."/>
            <person name="Fujitsuka N."/>
            <person name="Fukunaka R."/>
            <person name="Hamada M."/>
            <person name="Harada C."/>
            <person name="Hayashi A."/>
            <person name="Hijishita S."/>
            <person name="Honda M."/>
            <person name="Hosokawa S."/>
            <person name="Ichikawa Y."/>
            <person name="Idonuma A."/>
            <person name="Iijima M."/>
            <person name="Ikeda M."/>
            <person name="Ikeno M."/>
            <person name="Ito K."/>
            <person name="Ito S."/>
            <person name="Ito T."/>
            <person name="Ito Y."/>
            <person name="Ito Y."/>
            <person name="Iwabuchi A."/>
            <person name="Kamiya K."/>
            <person name="Karasawa W."/>
            <person name="Kurita K."/>
            <person name="Katagiri S."/>
            <person name="Kikuta A."/>
            <person name="Kobayashi H."/>
            <person name="Kobayashi N."/>
            <person name="Machita K."/>
            <person name="Maehara T."/>
            <person name="Masukawa M."/>
            <person name="Mizubayashi T."/>
            <person name="Mukai Y."/>
            <person name="Nagasaki H."/>
            <person name="Nagata Y."/>
            <person name="Naito S."/>
            <person name="Nakashima M."/>
            <person name="Nakama Y."/>
            <person name="Nakamichi Y."/>
            <person name="Nakamura M."/>
            <person name="Meguro A."/>
            <person name="Negishi M."/>
            <person name="Ohta I."/>
            <person name="Ohta T."/>
            <person name="Okamoto M."/>
            <person name="Ono N."/>
            <person name="Saji S."/>
            <person name="Sakaguchi M."/>
            <person name="Sakai K."/>
            <person name="Shibata M."/>
            <person name="Shimokawa T."/>
            <person name="Song J."/>
            <person name="Takazaki Y."/>
            <person name="Terasawa K."/>
            <person name="Tsugane M."/>
            <person name="Tsuji K."/>
            <person name="Ueda S."/>
            <person name="Waki K."/>
            <person name="Yamagata H."/>
            <person name="Yamamoto M."/>
            <person name="Yamamoto S."/>
            <person name="Yamane H."/>
            <person name="Yoshiki S."/>
            <person name="Yoshihara R."/>
            <person name="Yukawa K."/>
            <person name="Zhong H."/>
            <person name="Yano M."/>
            <person name="Yuan Q."/>
            <person name="Ouyang S."/>
            <person name="Liu J."/>
            <person name="Jones K.M."/>
            <person name="Gansberger K."/>
            <person name="Moffat K."/>
            <person name="Hill J."/>
            <person name="Bera J."/>
            <person name="Fadrosh D."/>
            <person name="Jin S."/>
            <person name="Johri S."/>
            <person name="Kim M."/>
            <person name="Overton L."/>
            <person name="Reardon M."/>
            <person name="Tsitrin T."/>
            <person name="Vuong H."/>
            <person name="Weaver B."/>
            <person name="Ciecko A."/>
            <person name="Tallon L."/>
            <person name="Jackson J."/>
            <person name="Pai G."/>
            <person name="Aken S.V."/>
            <person name="Utterback T."/>
            <person name="Reidmuller S."/>
            <person name="Feldblyum T."/>
            <person name="Hsiao J."/>
            <person name="Zismann V."/>
            <person name="Iobst S."/>
            <person name="de Vazeille A.R."/>
            <person name="Buell C.R."/>
            <person name="Ying K."/>
            <person name="Li Y."/>
            <person name="Lu T."/>
            <person name="Huang Y."/>
            <person name="Zhao Q."/>
            <person name="Feng Q."/>
            <person name="Zhang L."/>
            <person name="Zhu J."/>
            <person name="Weng Q."/>
            <person name="Mu J."/>
            <person name="Lu Y."/>
            <person name="Fan D."/>
            <person name="Liu Y."/>
            <person name="Guan J."/>
            <person name="Zhang Y."/>
            <person name="Yu S."/>
            <person name="Liu X."/>
            <person name="Zhang Y."/>
            <person name="Hong G."/>
            <person name="Han B."/>
            <person name="Choisne N."/>
            <person name="Demange N."/>
            <person name="Orjeda G."/>
            <person name="Samain S."/>
            <person name="Cattolico L."/>
            <person name="Pelletier E."/>
            <person name="Couloux A."/>
            <person name="Segurens B."/>
            <person name="Wincker P."/>
            <person name="D'Hont A."/>
            <person name="Scarpelli C."/>
            <person name="Weissenbach J."/>
            <person name="Salanoubat M."/>
            <person name="Quetier F."/>
            <person name="Yu Y."/>
            <person name="Kim H.R."/>
            <person name="Rambo T."/>
            <person name="Currie J."/>
            <person name="Collura K."/>
            <person name="Luo M."/>
            <person name="Yang T."/>
            <person name="Ammiraju J.S.S."/>
            <person name="Engler F."/>
            <person name="Soderlund C."/>
            <person name="Wing R.A."/>
            <person name="Palmer L.E."/>
            <person name="de la Bastide M."/>
            <person name="Spiegel L."/>
            <person name="Nascimento L."/>
            <person name="Zutavern T."/>
            <person name="O'Shaughnessy A."/>
            <person name="Dike S."/>
            <person name="Dedhia N."/>
            <person name="Preston R."/>
            <person name="Balija V."/>
            <person name="McCombie W.R."/>
            <person name="Chow T."/>
            <person name="Chen H."/>
            <person name="Chung M."/>
            <person name="Chen C."/>
            <person name="Shaw J."/>
            <person name="Wu H."/>
            <person name="Hsiao K."/>
            <person name="Chao Y."/>
            <person name="Chu M."/>
            <person name="Cheng C."/>
            <person name="Hour A."/>
            <person name="Lee P."/>
            <person name="Lin S."/>
            <person name="Lin Y."/>
            <person name="Liou J."/>
            <person name="Liu S."/>
            <person name="Hsing Y."/>
            <person name="Raghuvanshi S."/>
            <person name="Mohanty A."/>
            <person name="Bharti A.K."/>
            <person name="Gaur A."/>
            <person name="Gupta V."/>
            <person name="Kumar D."/>
            <person name="Ravi V."/>
            <person name="Vij S."/>
            <person name="Kapur A."/>
            <person name="Khurana P."/>
            <person name="Khurana P."/>
            <person name="Khurana J.P."/>
            <person name="Tyagi A.K."/>
            <person name="Gaikwad K."/>
            <person name="Singh A."/>
            <person name="Dalal V."/>
            <person name="Srivastava S."/>
            <person name="Dixit A."/>
            <person name="Pal A.K."/>
            <person name="Ghazi I.A."/>
            <person name="Yadav M."/>
            <person name="Pandit A."/>
            <person name="Bhargava A."/>
            <person name="Sureshbabu K."/>
            <person name="Batra K."/>
            <person name="Sharma T.R."/>
            <person name="Mohapatra T."/>
            <person name="Singh N.K."/>
            <person name="Messing J."/>
            <person name="Nelson A.B."/>
            <person name="Fuks G."/>
            <person name="Kavchok S."/>
            <person name="Keizer G."/>
            <person name="Linton E."/>
            <person name="Llaca V."/>
            <person name="Song R."/>
            <person name="Tanyolac B."/>
            <person name="Young S."/>
            <person name="Ho-Il K."/>
            <person name="Hahn J.H."/>
            <person name="Sangsakoo G."/>
            <person name="Vanavichit A."/>
            <person name="de Mattos Luiz.A.T."/>
            <person name="Zimmer P.D."/>
            <person name="Malone G."/>
            <person name="Dellagostin O."/>
            <person name="de Oliveira A.C."/>
            <person name="Bevan M."/>
            <person name="Bancroft I."/>
            <person name="Minx P."/>
            <person name="Cordum H."/>
            <person name="Wilson R."/>
            <person name="Cheng Z."/>
            <person name="Jin W."/>
            <person name="Jiang J."/>
            <person name="Leong S.A."/>
            <person name="Iwama H."/>
            <person name="Gojobori T."/>
            <person name="Itoh T."/>
            <person name="Niimura Y."/>
            <person name="Fujii Y."/>
            <person name="Habara T."/>
            <person name="Sakai H."/>
            <person name="Sato Y."/>
            <person name="Wilson G."/>
            <person name="Kumar K."/>
            <person name="McCouch S."/>
            <person name="Juretic N."/>
            <person name="Hoen D."/>
            <person name="Wright S."/>
            <person name="Bruskiewich R."/>
            <person name="Bureau T."/>
            <person name="Miyao A."/>
            <person name="Hirochika H."/>
            <person name="Nishikawa T."/>
            <person name="Kadowaki K."/>
            <person name="Sugiura M."/>
            <person name="Burr B."/>
            <person name="Sasaki T."/>
        </authorList>
    </citation>
    <scope>NUCLEOTIDE SEQUENCE [LARGE SCALE GENOMIC DNA]</scope>
    <source>
        <strain evidence="2">cv. Nipponbare</strain>
    </source>
</reference>
<accession>Q6EP26</accession>
<name>Q6EP26_ORYSJ</name>